<evidence type="ECO:0008006" key="5">
    <source>
        <dbReference type="Google" id="ProtNLM"/>
    </source>
</evidence>
<accession>A0A9J6EC96</accession>
<feature type="compositionally biased region" description="Low complexity" evidence="1">
    <location>
        <begin position="58"/>
        <end position="71"/>
    </location>
</feature>
<dbReference type="Proteomes" id="UP000821866">
    <property type="component" value="Chromosome 3"/>
</dbReference>
<keyword evidence="2" id="KW-0472">Membrane</keyword>
<comment type="caution">
    <text evidence="3">The sequence shown here is derived from an EMBL/GenBank/DDBJ whole genome shotgun (WGS) entry which is preliminary data.</text>
</comment>
<feature type="transmembrane region" description="Helical" evidence="2">
    <location>
        <begin position="118"/>
        <end position="137"/>
    </location>
</feature>
<evidence type="ECO:0000256" key="1">
    <source>
        <dbReference type="SAM" id="MobiDB-lite"/>
    </source>
</evidence>
<dbReference type="VEuPathDB" id="VectorBase:LOC119163466"/>
<sequence length="564" mass="60826">MTPDTQTDEKVVEGGVQKGDVLSVAGSKATADGPAKPGNLELAHPATSENPKATAFTSLPGSSEHPASSSSDTAAPRASANKGKRGTQSLNALIALLDVRAEKPSCKEEKAGLDLWRIVKVLLVLFVMIVVLGFIVFCEPAEMRSARGFVPRKAARNTSVASKMTDMHLTWLYKHPTTLEAGVARLPVGMKVDAMFKSCMTPGKSQAIHGSKCYYLASCVLNSTDETPQGSMILLMSDDEENRKPKLYDVLPELTAAKVGVSTMAMGASADHQIEKLATMTGGKAFYFPALQRNTAILMKIAFEDSTNEGADNAYVRGQPTISRWKDWEVLLSSVYPALQLAAVTRATDVIANCVYELASYMCTSASCFRCNAANQMNCFCGTLSDFAKPVHSTTGLIANFAETFTSKLEKKFILDPSLGNNTVVIFDQLNPSLADVSVTLINPSGLECTMCLEQGDKKTKRIIIPSPAQDGEWTIRLESPSLQEVEVNIQLKSQAKDLNDKPIRVTTLLDTLQVAKPHEAIIYAEVTKEYKIVLDATAVAEVIGPNSPNKTVVPLHEDGDGEI</sequence>
<feature type="compositionally biased region" description="Polar residues" evidence="1">
    <location>
        <begin position="47"/>
        <end position="57"/>
    </location>
</feature>
<keyword evidence="2" id="KW-1133">Transmembrane helix</keyword>
<dbReference type="VEuPathDB" id="VectorBase:LOC119178544"/>
<keyword evidence="2" id="KW-0812">Transmembrane</keyword>
<name>A0A9J6EC96_RHIMP</name>
<evidence type="ECO:0000313" key="3">
    <source>
        <dbReference type="EMBL" id="KAH8031906.1"/>
    </source>
</evidence>
<proteinExistence type="predicted"/>
<dbReference type="AlphaFoldDB" id="A0A9J6EC96"/>
<dbReference type="EMBL" id="JABSTU010000005">
    <property type="protein sequence ID" value="KAH8031906.1"/>
    <property type="molecule type" value="Genomic_DNA"/>
</dbReference>
<evidence type="ECO:0000313" key="4">
    <source>
        <dbReference type="Proteomes" id="UP000821866"/>
    </source>
</evidence>
<feature type="region of interest" description="Disordered" evidence="1">
    <location>
        <begin position="1"/>
        <end position="84"/>
    </location>
</feature>
<keyword evidence="4" id="KW-1185">Reference proteome</keyword>
<reference evidence="3" key="2">
    <citation type="submission" date="2021-09" db="EMBL/GenBank/DDBJ databases">
        <authorList>
            <person name="Jia N."/>
            <person name="Wang J."/>
            <person name="Shi W."/>
            <person name="Du L."/>
            <person name="Sun Y."/>
            <person name="Zhan W."/>
            <person name="Jiang J."/>
            <person name="Wang Q."/>
            <person name="Zhang B."/>
            <person name="Ji P."/>
            <person name="Sakyi L.B."/>
            <person name="Cui X."/>
            <person name="Yuan T."/>
            <person name="Jiang B."/>
            <person name="Yang W."/>
            <person name="Lam T.T.-Y."/>
            <person name="Chang Q."/>
            <person name="Ding S."/>
            <person name="Wang X."/>
            <person name="Zhu J."/>
            <person name="Ruan X."/>
            <person name="Zhao L."/>
            <person name="Wei J."/>
            <person name="Que T."/>
            <person name="Du C."/>
            <person name="Cheng J."/>
            <person name="Dai P."/>
            <person name="Han X."/>
            <person name="Huang E."/>
            <person name="Gao Y."/>
            <person name="Liu J."/>
            <person name="Shao H."/>
            <person name="Ye R."/>
            <person name="Li L."/>
            <person name="Wei W."/>
            <person name="Wang X."/>
            <person name="Wang C."/>
            <person name="Huo Q."/>
            <person name="Li W."/>
            <person name="Guo W."/>
            <person name="Chen H."/>
            <person name="Chen S."/>
            <person name="Zhou L."/>
            <person name="Zhou L."/>
            <person name="Ni X."/>
            <person name="Tian J."/>
            <person name="Zhou Y."/>
            <person name="Sheng Y."/>
            <person name="Liu T."/>
            <person name="Pan Y."/>
            <person name="Xia L."/>
            <person name="Li J."/>
            <person name="Zhao F."/>
            <person name="Cao W."/>
        </authorList>
    </citation>
    <scope>NUCLEOTIDE SEQUENCE</scope>
    <source>
        <strain evidence="3">Rmic-2018</strain>
        <tissue evidence="3">Larvae</tissue>
    </source>
</reference>
<reference evidence="3" key="1">
    <citation type="journal article" date="2020" name="Cell">
        <title>Large-Scale Comparative Analyses of Tick Genomes Elucidate Their Genetic Diversity and Vector Capacities.</title>
        <authorList>
            <consortium name="Tick Genome and Microbiome Consortium (TIGMIC)"/>
            <person name="Jia N."/>
            <person name="Wang J."/>
            <person name="Shi W."/>
            <person name="Du L."/>
            <person name="Sun Y."/>
            <person name="Zhan W."/>
            <person name="Jiang J.F."/>
            <person name="Wang Q."/>
            <person name="Zhang B."/>
            <person name="Ji P."/>
            <person name="Bell-Sakyi L."/>
            <person name="Cui X.M."/>
            <person name="Yuan T.T."/>
            <person name="Jiang B.G."/>
            <person name="Yang W.F."/>
            <person name="Lam T.T."/>
            <person name="Chang Q.C."/>
            <person name="Ding S.J."/>
            <person name="Wang X.J."/>
            <person name="Zhu J.G."/>
            <person name="Ruan X.D."/>
            <person name="Zhao L."/>
            <person name="Wei J.T."/>
            <person name="Ye R.Z."/>
            <person name="Que T.C."/>
            <person name="Du C.H."/>
            <person name="Zhou Y.H."/>
            <person name="Cheng J.X."/>
            <person name="Dai P.F."/>
            <person name="Guo W.B."/>
            <person name="Han X.H."/>
            <person name="Huang E.J."/>
            <person name="Li L.F."/>
            <person name="Wei W."/>
            <person name="Gao Y.C."/>
            <person name="Liu J.Z."/>
            <person name="Shao H.Z."/>
            <person name="Wang X."/>
            <person name="Wang C.C."/>
            <person name="Yang T.C."/>
            <person name="Huo Q.B."/>
            <person name="Li W."/>
            <person name="Chen H.Y."/>
            <person name="Chen S.E."/>
            <person name="Zhou L.G."/>
            <person name="Ni X.B."/>
            <person name="Tian J.H."/>
            <person name="Sheng Y."/>
            <person name="Liu T."/>
            <person name="Pan Y.S."/>
            <person name="Xia L.Y."/>
            <person name="Li J."/>
            <person name="Zhao F."/>
            <person name="Cao W.C."/>
        </authorList>
    </citation>
    <scope>NUCLEOTIDE SEQUENCE</scope>
    <source>
        <strain evidence="3">Rmic-2018</strain>
    </source>
</reference>
<gene>
    <name evidence="3" type="ORF">HPB51_022104</name>
</gene>
<protein>
    <recommendedName>
        <fullName evidence="5">VWFA domain-containing protein</fullName>
    </recommendedName>
</protein>
<evidence type="ECO:0000256" key="2">
    <source>
        <dbReference type="SAM" id="Phobius"/>
    </source>
</evidence>
<organism evidence="3 4">
    <name type="scientific">Rhipicephalus microplus</name>
    <name type="common">Cattle tick</name>
    <name type="synonym">Boophilus microplus</name>
    <dbReference type="NCBI Taxonomy" id="6941"/>
    <lineage>
        <taxon>Eukaryota</taxon>
        <taxon>Metazoa</taxon>
        <taxon>Ecdysozoa</taxon>
        <taxon>Arthropoda</taxon>
        <taxon>Chelicerata</taxon>
        <taxon>Arachnida</taxon>
        <taxon>Acari</taxon>
        <taxon>Parasitiformes</taxon>
        <taxon>Ixodida</taxon>
        <taxon>Ixodoidea</taxon>
        <taxon>Ixodidae</taxon>
        <taxon>Rhipicephalinae</taxon>
        <taxon>Rhipicephalus</taxon>
        <taxon>Boophilus</taxon>
    </lineage>
</organism>